<feature type="transmembrane region" description="Helical" evidence="1">
    <location>
        <begin position="217"/>
        <end position="236"/>
    </location>
</feature>
<keyword evidence="1" id="KW-0812">Transmembrane</keyword>
<feature type="transmembrane region" description="Helical" evidence="1">
    <location>
        <begin position="63"/>
        <end position="81"/>
    </location>
</feature>
<feature type="transmembrane region" description="Helical" evidence="1">
    <location>
        <begin position="248"/>
        <end position="268"/>
    </location>
</feature>
<dbReference type="RefSeq" id="WP_377250803.1">
    <property type="nucleotide sequence ID" value="NZ_JBHLUH010000021.1"/>
</dbReference>
<dbReference type="GO" id="GO:0008237">
    <property type="term" value="F:metallopeptidase activity"/>
    <property type="evidence" value="ECO:0007669"/>
    <property type="project" value="UniProtKB-KW"/>
</dbReference>
<sequence>MTTESGLLDARQAALRESGWGTRFVFFQPRNLAMWVYLLLVGAGAVIWFRYAAGQANAYGEVLIVATVLFGLYGALFWWFTQRIDRYAHQSRKLIVVAFLWGAFAAPWALAGNANASVISLWGKAFGQAWAIDWGAGLTAPFTEELSKGFGILLLIAMAPRLVATAFDGFVLGAFIGLGFQLLEDVQYALSSAGDQFGANPLGNAITTIVARMTLGVAAHILYSAVFCTGLVYFLGRPAEPRQRGRGLLLMASAMVLHGLWDNVGGIVGPYGLLVPVFWLLLAGLAFFLVIRAFKWSVPRERAFMREVMAPEVADGTITREELDTLAGDRKARKAYRRSGHGHTERRRRGHLLEAAHDLADELAKSGGQETPRVQYARTELARLRV</sequence>
<evidence type="ECO:0000313" key="2">
    <source>
        <dbReference type="EMBL" id="MFC0528782.1"/>
    </source>
</evidence>
<feature type="transmembrane region" description="Helical" evidence="1">
    <location>
        <begin position="93"/>
        <end position="110"/>
    </location>
</feature>
<feature type="transmembrane region" description="Helical" evidence="1">
    <location>
        <begin position="32"/>
        <end position="51"/>
    </location>
</feature>
<proteinExistence type="predicted"/>
<dbReference type="InterPro" id="IPR026898">
    <property type="entry name" value="PrsW"/>
</dbReference>
<dbReference type="Proteomes" id="UP001589867">
    <property type="component" value="Unassembled WGS sequence"/>
</dbReference>
<gene>
    <name evidence="2" type="ORF">ACFFIA_14035</name>
</gene>
<feature type="transmembrane region" description="Helical" evidence="1">
    <location>
        <begin position="152"/>
        <end position="180"/>
    </location>
</feature>
<dbReference type="PANTHER" id="PTHR36844:SF1">
    <property type="entry name" value="PROTEASE PRSW"/>
    <property type="match status" value="1"/>
</dbReference>
<feature type="transmembrane region" description="Helical" evidence="1">
    <location>
        <begin position="274"/>
        <end position="294"/>
    </location>
</feature>
<comment type="caution">
    <text evidence="2">The sequence shown here is derived from an EMBL/GenBank/DDBJ whole genome shotgun (WGS) entry which is preliminary data.</text>
</comment>
<evidence type="ECO:0000313" key="3">
    <source>
        <dbReference type="Proteomes" id="UP001589867"/>
    </source>
</evidence>
<keyword evidence="1" id="KW-0472">Membrane</keyword>
<dbReference type="PANTHER" id="PTHR36844">
    <property type="entry name" value="PROTEASE PRSW"/>
    <property type="match status" value="1"/>
</dbReference>
<keyword evidence="2" id="KW-0378">Hydrolase</keyword>
<accession>A0ABV6M2K4</accession>
<organism evidence="2 3">
    <name type="scientific">Phytohabitans kaempferiae</name>
    <dbReference type="NCBI Taxonomy" id="1620943"/>
    <lineage>
        <taxon>Bacteria</taxon>
        <taxon>Bacillati</taxon>
        <taxon>Actinomycetota</taxon>
        <taxon>Actinomycetes</taxon>
        <taxon>Micromonosporales</taxon>
        <taxon>Micromonosporaceae</taxon>
    </lineage>
</organism>
<keyword evidence="1" id="KW-1133">Transmembrane helix</keyword>
<feature type="transmembrane region" description="Helical" evidence="1">
    <location>
        <begin position="122"/>
        <end position="140"/>
    </location>
</feature>
<reference evidence="2 3" key="1">
    <citation type="submission" date="2024-09" db="EMBL/GenBank/DDBJ databases">
        <authorList>
            <person name="Sun Q."/>
            <person name="Mori K."/>
        </authorList>
    </citation>
    <scope>NUCLEOTIDE SEQUENCE [LARGE SCALE GENOMIC DNA]</scope>
    <source>
        <strain evidence="2 3">TBRC 3947</strain>
    </source>
</reference>
<keyword evidence="3" id="KW-1185">Reference proteome</keyword>
<evidence type="ECO:0000256" key="1">
    <source>
        <dbReference type="SAM" id="Phobius"/>
    </source>
</evidence>
<name>A0ABV6M2K4_9ACTN</name>
<keyword evidence="2" id="KW-0482">Metalloprotease</keyword>
<protein>
    <submittedName>
        <fullName evidence="2">PrsW family intramembrane metalloprotease</fullName>
    </submittedName>
</protein>
<dbReference type="EMBL" id="JBHLUH010000021">
    <property type="protein sequence ID" value="MFC0528782.1"/>
    <property type="molecule type" value="Genomic_DNA"/>
</dbReference>
<keyword evidence="2" id="KW-0645">Protease</keyword>
<dbReference type="Pfam" id="PF13367">
    <property type="entry name" value="PrsW-protease"/>
    <property type="match status" value="1"/>
</dbReference>